<evidence type="ECO:0000313" key="1">
    <source>
        <dbReference type="EMBL" id="MWB77105.1"/>
    </source>
</evidence>
<dbReference type="Proteomes" id="UP000443843">
    <property type="component" value="Unassembled WGS sequence"/>
</dbReference>
<proteinExistence type="predicted"/>
<keyword evidence="2" id="KW-1185">Reference proteome</keyword>
<gene>
    <name evidence="1" type="ORF">GLS40_03615</name>
</gene>
<name>A0A844W1Y1_9RHOB</name>
<evidence type="ECO:0000313" key="2">
    <source>
        <dbReference type="Proteomes" id="UP000443843"/>
    </source>
</evidence>
<sequence>MAKKTPACVPPGHAGDFAYHVGDRIDSVDLDRYVLVRDPGRYGLDPYGTYYRADDYVVQVNRETNEITALIGLAAAVLSGG</sequence>
<organism evidence="1 2">
    <name type="scientific">Pseudooceanicola pacificus</name>
    <dbReference type="NCBI Taxonomy" id="2676438"/>
    <lineage>
        <taxon>Bacteria</taxon>
        <taxon>Pseudomonadati</taxon>
        <taxon>Pseudomonadota</taxon>
        <taxon>Alphaproteobacteria</taxon>
        <taxon>Rhodobacterales</taxon>
        <taxon>Paracoccaceae</taxon>
        <taxon>Pseudooceanicola</taxon>
    </lineage>
</organism>
<dbReference type="AlphaFoldDB" id="A0A844W1Y1"/>
<comment type="caution">
    <text evidence="1">The sequence shown here is derived from an EMBL/GenBank/DDBJ whole genome shotgun (WGS) entry which is preliminary data.</text>
</comment>
<reference evidence="1 2" key="1">
    <citation type="submission" date="2019-11" db="EMBL/GenBank/DDBJ databases">
        <title>Pseudooceanicola pacifica sp. nov., isolated from deep-sea sediment of the Pacific Ocean.</title>
        <authorList>
            <person name="Lyu L."/>
        </authorList>
    </citation>
    <scope>NUCLEOTIDE SEQUENCE [LARGE SCALE GENOMIC DNA]</scope>
    <source>
        <strain evidence="1 2">216_PA32_1</strain>
    </source>
</reference>
<protein>
    <submittedName>
        <fullName evidence="1">Excinuclease ABC subunit A</fullName>
    </submittedName>
</protein>
<dbReference type="EMBL" id="WNXQ01000002">
    <property type="protein sequence ID" value="MWB77105.1"/>
    <property type="molecule type" value="Genomic_DNA"/>
</dbReference>
<accession>A0A844W1Y1</accession>